<feature type="region of interest" description="Disordered" evidence="1">
    <location>
        <begin position="1"/>
        <end position="45"/>
    </location>
</feature>
<dbReference type="EnsemblPlants" id="OBART05G03930.1">
    <property type="protein sequence ID" value="OBART05G03930.1"/>
    <property type="gene ID" value="OBART05G03930"/>
</dbReference>
<dbReference type="PaxDb" id="65489-OBART05G03930.1"/>
<evidence type="ECO:0000313" key="2">
    <source>
        <dbReference type="EnsemblPlants" id="OBART05G03930.1"/>
    </source>
</evidence>
<protein>
    <submittedName>
        <fullName evidence="2">Uncharacterized protein</fullName>
    </submittedName>
</protein>
<sequence length="129" mass="13208">MTATVRGVRREGLRQRPVPLSGRAAGRRRRPPVIAAAPHSPSRCRRRLTSPAALCASTPPSSLATSTTILSIAGAGSRIGTSTPSSPSPLLLPATWNVASVAVAGPPYAGAPHPTSTPSSPDRVRSDTT</sequence>
<dbReference type="Gramene" id="OBART05G03930.1">
    <property type="protein sequence ID" value="OBART05G03930.1"/>
    <property type="gene ID" value="OBART05G03930"/>
</dbReference>
<reference evidence="2" key="1">
    <citation type="journal article" date="2009" name="Rice">
        <title>De Novo Next Generation Sequencing of Plant Genomes.</title>
        <authorList>
            <person name="Rounsley S."/>
            <person name="Marri P.R."/>
            <person name="Yu Y."/>
            <person name="He R."/>
            <person name="Sisneros N."/>
            <person name="Goicoechea J.L."/>
            <person name="Lee S.J."/>
            <person name="Angelova A."/>
            <person name="Kudrna D."/>
            <person name="Luo M."/>
            <person name="Affourtit J."/>
            <person name="Desany B."/>
            <person name="Knight J."/>
            <person name="Niazi F."/>
            <person name="Egholm M."/>
            <person name="Wing R.A."/>
        </authorList>
    </citation>
    <scope>NUCLEOTIDE SEQUENCE [LARGE SCALE GENOMIC DNA]</scope>
    <source>
        <strain evidence="2">cv. IRGC 105608</strain>
    </source>
</reference>
<keyword evidence="3" id="KW-1185">Reference proteome</keyword>
<dbReference type="HOGENOM" id="CLU_1952095_0_0_1"/>
<reference evidence="2" key="2">
    <citation type="submission" date="2015-03" db="UniProtKB">
        <authorList>
            <consortium name="EnsemblPlants"/>
        </authorList>
    </citation>
    <scope>IDENTIFICATION</scope>
</reference>
<dbReference type="AlphaFoldDB" id="A0A0D3G3F4"/>
<dbReference type="Proteomes" id="UP000026960">
    <property type="component" value="Chromosome 5"/>
</dbReference>
<proteinExistence type="predicted"/>
<name>A0A0D3G3F4_9ORYZ</name>
<evidence type="ECO:0000313" key="3">
    <source>
        <dbReference type="Proteomes" id="UP000026960"/>
    </source>
</evidence>
<organism evidence="2">
    <name type="scientific">Oryza barthii</name>
    <dbReference type="NCBI Taxonomy" id="65489"/>
    <lineage>
        <taxon>Eukaryota</taxon>
        <taxon>Viridiplantae</taxon>
        <taxon>Streptophyta</taxon>
        <taxon>Embryophyta</taxon>
        <taxon>Tracheophyta</taxon>
        <taxon>Spermatophyta</taxon>
        <taxon>Magnoliopsida</taxon>
        <taxon>Liliopsida</taxon>
        <taxon>Poales</taxon>
        <taxon>Poaceae</taxon>
        <taxon>BOP clade</taxon>
        <taxon>Oryzoideae</taxon>
        <taxon>Oryzeae</taxon>
        <taxon>Oryzinae</taxon>
        <taxon>Oryza</taxon>
    </lineage>
</organism>
<evidence type="ECO:0000256" key="1">
    <source>
        <dbReference type="SAM" id="MobiDB-lite"/>
    </source>
</evidence>
<accession>A0A0D3G3F4</accession>
<feature type="region of interest" description="Disordered" evidence="1">
    <location>
        <begin position="104"/>
        <end position="129"/>
    </location>
</feature>